<name>A0A8J6AHH3_GALPY</name>
<dbReference type="GO" id="GO:0003682">
    <property type="term" value="F:chromatin binding"/>
    <property type="evidence" value="ECO:0007669"/>
    <property type="project" value="TreeGrafter"/>
</dbReference>
<dbReference type="CDD" id="cd09579">
    <property type="entry name" value="SAM_Samd7_11"/>
    <property type="match status" value="1"/>
</dbReference>
<comment type="caution">
    <text evidence="3">The sequence shown here is derived from an EMBL/GenBank/DDBJ whole genome shotgun (WGS) entry which is preliminary data.</text>
</comment>
<evidence type="ECO:0000313" key="4">
    <source>
        <dbReference type="Proteomes" id="UP000700334"/>
    </source>
</evidence>
<dbReference type="SMART" id="SM00454">
    <property type="entry name" value="SAM"/>
    <property type="match status" value="1"/>
</dbReference>
<dbReference type="GO" id="GO:0045892">
    <property type="term" value="P:negative regulation of DNA-templated transcription"/>
    <property type="evidence" value="ECO:0007669"/>
    <property type="project" value="TreeGrafter"/>
</dbReference>
<evidence type="ECO:0000259" key="2">
    <source>
        <dbReference type="PROSITE" id="PS50105"/>
    </source>
</evidence>
<dbReference type="OrthoDB" id="9943471at2759"/>
<dbReference type="PANTHER" id="PTHR12247">
    <property type="entry name" value="POLYCOMB GROUP PROTEIN"/>
    <property type="match status" value="1"/>
</dbReference>
<dbReference type="InterPro" id="IPR050548">
    <property type="entry name" value="PcG_chromatin_remod_factors"/>
</dbReference>
<evidence type="ECO:0000256" key="1">
    <source>
        <dbReference type="SAM" id="Phobius"/>
    </source>
</evidence>
<accession>A0A8J6AHH3</accession>
<keyword evidence="1" id="KW-0812">Transmembrane</keyword>
<dbReference type="GO" id="GO:0005634">
    <property type="term" value="C:nucleus"/>
    <property type="evidence" value="ECO:0007669"/>
    <property type="project" value="TreeGrafter"/>
</dbReference>
<dbReference type="Proteomes" id="UP000700334">
    <property type="component" value="Unassembled WGS sequence"/>
</dbReference>
<dbReference type="GO" id="GO:0042393">
    <property type="term" value="F:histone binding"/>
    <property type="evidence" value="ECO:0007669"/>
    <property type="project" value="TreeGrafter"/>
</dbReference>
<dbReference type="SUPFAM" id="SSF47769">
    <property type="entry name" value="SAM/Pointed domain"/>
    <property type="match status" value="1"/>
</dbReference>
<dbReference type="Gene3D" id="1.10.150.50">
    <property type="entry name" value="Transcription Factor, Ets-1"/>
    <property type="match status" value="1"/>
</dbReference>
<dbReference type="PROSITE" id="PS50105">
    <property type="entry name" value="SAM_DOMAIN"/>
    <property type="match status" value="1"/>
</dbReference>
<feature type="domain" description="SAM" evidence="2">
    <location>
        <begin position="408"/>
        <end position="454"/>
    </location>
</feature>
<feature type="transmembrane region" description="Helical" evidence="1">
    <location>
        <begin position="135"/>
        <end position="156"/>
    </location>
</feature>
<reference evidence="3" key="1">
    <citation type="journal article" date="2021" name="Evol. Appl.">
        <title>The genome of the Pyrenean desman and the effects of bottlenecks and inbreeding on the genomic landscape of an endangered species.</title>
        <authorList>
            <person name="Escoda L."/>
            <person name="Castresana J."/>
        </authorList>
    </citation>
    <scope>NUCLEOTIDE SEQUENCE</scope>
    <source>
        <strain evidence="3">IBE-C5619</strain>
    </source>
</reference>
<dbReference type="InterPro" id="IPR001660">
    <property type="entry name" value="SAM"/>
</dbReference>
<sequence>MMINPMMAVNPLLTVPGQQKTPLVPSAFEPPVVERDLLSSTIAPSDPRQFCISSQFGSSVLPNANMPNMLSHRVYSVVRPKLNRKKRKKYLIMPSQSDATMLKRYDLTLSPALCSTGGFLQTVLNPYVHFTIFKLMLLTFLLCGMVIFFFLGWGILPPESLKAMARRNEIIQRQHTARMEMEMHAIYQQRKIEKVNPTGLAGMGLPFFYGSETPAGSAPYHGRNTLPASDIHFHRSTLRNLSGNPMLVAAGSNFVESWRQKCRRLRRGTGNQKVLDSDTESCKNQAEEKVLDQTHAMTCEDNEYTKDPETETLNSHKSNETHEKTTTALANICGELKPTYRKPWGAQCALLEKEEWGGGKEKASEQYFATCDEKNRVCPPVHPPPLPGTHALVAIRGNTSLDEDIQKWTVNDVHNFIGSLPGCSDYAQVFKDHAIDGETLPLLTEEHLRSTMGLKLGPALKIQSQVSQHMQSVFFKKNLSHPSHTKETFGQSAASPLLDFSSWSDTLDIPCSQDIIAPKGIERDIMRN</sequence>
<gene>
    <name evidence="3" type="ORF">J0S82_008728</name>
</gene>
<dbReference type="AlphaFoldDB" id="A0A8J6AHH3"/>
<dbReference type="InterPro" id="IPR013761">
    <property type="entry name" value="SAM/pointed_sf"/>
</dbReference>
<dbReference type="PANTHER" id="PTHR12247:SF89">
    <property type="entry name" value="STERILE ALPHA MOTIF DOMAIN-CONTAINING PROTEIN 7"/>
    <property type="match status" value="1"/>
</dbReference>
<protein>
    <submittedName>
        <fullName evidence="3">Sterile alpha motif domain-containing protein 7</fullName>
    </submittedName>
</protein>
<dbReference type="EMBL" id="JAGFMF010011830">
    <property type="protein sequence ID" value="KAG8511504.1"/>
    <property type="molecule type" value="Genomic_DNA"/>
</dbReference>
<proteinExistence type="predicted"/>
<keyword evidence="1" id="KW-0472">Membrane</keyword>
<evidence type="ECO:0000313" key="3">
    <source>
        <dbReference type="EMBL" id="KAG8511504.1"/>
    </source>
</evidence>
<keyword evidence="4" id="KW-1185">Reference proteome</keyword>
<keyword evidence="1" id="KW-1133">Transmembrane helix</keyword>
<dbReference type="Pfam" id="PF00536">
    <property type="entry name" value="SAM_1"/>
    <property type="match status" value="1"/>
</dbReference>
<organism evidence="3 4">
    <name type="scientific">Galemys pyrenaicus</name>
    <name type="common">Iberian desman</name>
    <name type="synonym">Pyrenean desman</name>
    <dbReference type="NCBI Taxonomy" id="202257"/>
    <lineage>
        <taxon>Eukaryota</taxon>
        <taxon>Metazoa</taxon>
        <taxon>Chordata</taxon>
        <taxon>Craniata</taxon>
        <taxon>Vertebrata</taxon>
        <taxon>Euteleostomi</taxon>
        <taxon>Mammalia</taxon>
        <taxon>Eutheria</taxon>
        <taxon>Laurasiatheria</taxon>
        <taxon>Eulipotyphla</taxon>
        <taxon>Talpidae</taxon>
        <taxon>Galemys</taxon>
    </lineage>
</organism>